<dbReference type="STRING" id="670155.SAMN04488001_1393"/>
<feature type="domain" description="HNH nuclease" evidence="1">
    <location>
        <begin position="81"/>
        <end position="109"/>
    </location>
</feature>
<proteinExistence type="predicted"/>
<keyword evidence="2" id="KW-0255">Endonuclease</keyword>
<name>A0A1H2V3Y5_9RHOB</name>
<gene>
    <name evidence="2" type="ORF">SAMN04488001_1393</name>
</gene>
<evidence type="ECO:0000259" key="1">
    <source>
        <dbReference type="Pfam" id="PF13392"/>
    </source>
</evidence>
<accession>A0A1H2V3Y5</accession>
<dbReference type="GO" id="GO:0004519">
    <property type="term" value="F:endonuclease activity"/>
    <property type="evidence" value="ECO:0007669"/>
    <property type="project" value="UniProtKB-KW"/>
</dbReference>
<protein>
    <submittedName>
        <fullName evidence="2">HNH endonuclease</fullName>
    </submittedName>
</protein>
<dbReference type="EMBL" id="FNOI01000002">
    <property type="protein sequence ID" value="SDW63018.1"/>
    <property type="molecule type" value="Genomic_DNA"/>
</dbReference>
<dbReference type="InterPro" id="IPR044930">
    <property type="entry name" value="Homing_endonuclease_His-Me"/>
</dbReference>
<dbReference type="AlphaFoldDB" id="A0A1H2V3Y5"/>
<dbReference type="Gene3D" id="3.90.75.10">
    <property type="entry name" value="Homing Intron 3 (I-ppo) Encoded Endonuclease, Chain A"/>
    <property type="match status" value="1"/>
</dbReference>
<reference evidence="3" key="1">
    <citation type="submission" date="2016-10" db="EMBL/GenBank/DDBJ databases">
        <authorList>
            <person name="Varghese N."/>
            <person name="Submissions S."/>
        </authorList>
    </citation>
    <scope>NUCLEOTIDE SEQUENCE [LARGE SCALE GENOMIC DNA]</scope>
    <source>
        <strain evidence="3">DSM 26922</strain>
    </source>
</reference>
<keyword evidence="2" id="KW-0378">Hydrolase</keyword>
<dbReference type="Pfam" id="PF13392">
    <property type="entry name" value="HNH_3"/>
    <property type="match status" value="1"/>
</dbReference>
<sequence>MMPSTDFFEYQSRSRVFYDRILVGYHDEALRLVERLLNDAETDANGCIVADTIHPKKVRFMGYQDRAYRFVFYVRNRRSPPAGEVVRHRCNNRRCINPDHLVAGTQLENIEDDRDFRANGVDFALLLRG</sequence>
<keyword evidence="3" id="KW-1185">Reference proteome</keyword>
<keyword evidence="2" id="KW-0540">Nuclease</keyword>
<dbReference type="InterPro" id="IPR003615">
    <property type="entry name" value="HNH_nuc"/>
</dbReference>
<dbReference type="SUPFAM" id="SSF54060">
    <property type="entry name" value="His-Me finger endonucleases"/>
    <property type="match status" value="1"/>
</dbReference>
<evidence type="ECO:0000313" key="3">
    <source>
        <dbReference type="Proteomes" id="UP000199441"/>
    </source>
</evidence>
<evidence type="ECO:0000313" key="2">
    <source>
        <dbReference type="EMBL" id="SDW63018.1"/>
    </source>
</evidence>
<dbReference type="Proteomes" id="UP000199441">
    <property type="component" value="Unassembled WGS sequence"/>
</dbReference>
<organism evidence="2 3">
    <name type="scientific">Litoreibacter albidus</name>
    <dbReference type="NCBI Taxonomy" id="670155"/>
    <lineage>
        <taxon>Bacteria</taxon>
        <taxon>Pseudomonadati</taxon>
        <taxon>Pseudomonadota</taxon>
        <taxon>Alphaproteobacteria</taxon>
        <taxon>Rhodobacterales</taxon>
        <taxon>Roseobacteraceae</taxon>
        <taxon>Litoreibacter</taxon>
    </lineage>
</organism>
<dbReference type="InterPro" id="IPR044925">
    <property type="entry name" value="His-Me_finger_sf"/>
</dbReference>